<organism evidence="2">
    <name type="scientific">Odontella aurita</name>
    <dbReference type="NCBI Taxonomy" id="265563"/>
    <lineage>
        <taxon>Eukaryota</taxon>
        <taxon>Sar</taxon>
        <taxon>Stramenopiles</taxon>
        <taxon>Ochrophyta</taxon>
        <taxon>Bacillariophyta</taxon>
        <taxon>Mediophyceae</taxon>
        <taxon>Biddulphiophycidae</taxon>
        <taxon>Eupodiscales</taxon>
        <taxon>Odontellaceae</taxon>
        <taxon>Odontella</taxon>
    </lineage>
</organism>
<feature type="transmembrane region" description="Helical" evidence="1">
    <location>
        <begin position="254"/>
        <end position="274"/>
    </location>
</feature>
<dbReference type="EMBL" id="HBKQ01046838">
    <property type="protein sequence ID" value="CAE2271582.1"/>
    <property type="molecule type" value="Transcribed_RNA"/>
</dbReference>
<keyword evidence="1" id="KW-0812">Transmembrane</keyword>
<evidence type="ECO:0000256" key="1">
    <source>
        <dbReference type="SAM" id="Phobius"/>
    </source>
</evidence>
<accession>A0A7S4N8C6</accession>
<feature type="transmembrane region" description="Helical" evidence="1">
    <location>
        <begin position="6"/>
        <end position="27"/>
    </location>
</feature>
<sequence>MRSSFIAIVLTTSCGYSCFGFLLPSGINFRIARSSRQFASTPDADRQFNKSTSEKISRKFEQRLESSVAEENRLAIEGDEAAVSPALQLMIQEPIAEDETKLDVSIRTVESSSFSSLRQVIEDAKECAAILGDKDEAYTLPERSPLEKAATSISLAAFVGAGTYLFAASFGDLLGRFELVQDWRYVWPLVGFLYVADGVRALLSTEGGGILEGWWGIRGKSAAARIIQIMGGLGVVIGGAYDVFMPVWMTGPNVVTNAGIGQDGAALVFLWTAWYTNKNLQQQYASKYKGNDDALDFVFESLRHGPLLAQIILLAQLYKLGESSFDELFF</sequence>
<keyword evidence="1" id="KW-1133">Transmembrane helix</keyword>
<name>A0A7S4N8C6_9STRA</name>
<keyword evidence="1" id="KW-0472">Membrane</keyword>
<reference evidence="2" key="1">
    <citation type="submission" date="2021-01" db="EMBL/GenBank/DDBJ databases">
        <authorList>
            <person name="Corre E."/>
            <person name="Pelletier E."/>
            <person name="Niang G."/>
            <person name="Scheremetjew M."/>
            <person name="Finn R."/>
            <person name="Kale V."/>
            <person name="Holt S."/>
            <person name="Cochrane G."/>
            <person name="Meng A."/>
            <person name="Brown T."/>
            <person name="Cohen L."/>
        </authorList>
    </citation>
    <scope>NUCLEOTIDE SEQUENCE</scope>
    <source>
        <strain evidence="2">Isolate 1302-5</strain>
    </source>
</reference>
<feature type="transmembrane region" description="Helical" evidence="1">
    <location>
        <begin position="224"/>
        <end position="248"/>
    </location>
</feature>
<protein>
    <submittedName>
        <fullName evidence="2">Uncharacterized protein</fullName>
    </submittedName>
</protein>
<dbReference type="AlphaFoldDB" id="A0A7S4N8C6"/>
<proteinExistence type="predicted"/>
<gene>
    <name evidence="2" type="ORF">OAUR00152_LOCUS32330</name>
</gene>
<evidence type="ECO:0000313" key="2">
    <source>
        <dbReference type="EMBL" id="CAE2271582.1"/>
    </source>
</evidence>